<dbReference type="EMBL" id="CP066701">
    <property type="protein sequence ID" value="QQX26014.1"/>
    <property type="molecule type" value="Genomic_DNA"/>
</dbReference>
<keyword evidence="1" id="KW-0472">Membrane</keyword>
<organism evidence="2 4">
    <name type="scientific">Heyndrickxia sporothermodurans</name>
    <dbReference type="NCBI Taxonomy" id="46224"/>
    <lineage>
        <taxon>Bacteria</taxon>
        <taxon>Bacillati</taxon>
        <taxon>Bacillota</taxon>
        <taxon>Bacilli</taxon>
        <taxon>Bacillales</taxon>
        <taxon>Bacillaceae</taxon>
        <taxon>Heyndrickxia</taxon>
    </lineage>
</organism>
<feature type="transmembrane region" description="Helical" evidence="1">
    <location>
        <begin position="114"/>
        <end position="141"/>
    </location>
</feature>
<evidence type="ECO:0000313" key="4">
    <source>
        <dbReference type="Proteomes" id="UP000075666"/>
    </source>
</evidence>
<evidence type="ECO:0000313" key="3">
    <source>
        <dbReference type="EMBL" id="QQX26014.1"/>
    </source>
</evidence>
<reference evidence="3 5" key="2">
    <citation type="submission" date="2020-12" db="EMBL/GenBank/DDBJ databases">
        <title>Taxonomic evaluation of the Bacillus sporothermodurans group of bacteria based on whole genome sequences.</title>
        <authorList>
            <person name="Fiedler G."/>
            <person name="Herbstmann A.-D."/>
            <person name="Doll E."/>
            <person name="Wenning M."/>
            <person name="Brinks E."/>
            <person name="Kabisch J."/>
            <person name="Breitenwieser F."/>
            <person name="Lappann M."/>
            <person name="Boehnlein C."/>
            <person name="Franz C."/>
        </authorList>
    </citation>
    <scope>NUCLEOTIDE SEQUENCE [LARGE SCALE GENOMIC DNA]</scope>
    <source>
        <strain evidence="3 5">DSM 10599</strain>
    </source>
</reference>
<dbReference type="PATRIC" id="fig|46224.3.peg.3551"/>
<dbReference type="OrthoDB" id="2607175at2"/>
<dbReference type="KEGG" id="hspo:JGZ69_03470"/>
<dbReference type="EMBL" id="LQYN01000069">
    <property type="protein sequence ID" value="KYD03492.1"/>
    <property type="molecule type" value="Genomic_DNA"/>
</dbReference>
<dbReference type="Proteomes" id="UP000595512">
    <property type="component" value="Chromosome"/>
</dbReference>
<keyword evidence="1" id="KW-1133">Transmembrane helix</keyword>
<sequence>MRQNIKAFFKANKFIFTAFKEYRKFSTTSEKAFDIIGTFLMSLILTIIAVIFFNTSIQNFINNFQNLNNIVITAISILAGFNVASISVIATSQSDIVKRLKNTPSKTDPNTDKFSIIVIFFTWAIVVQLMIIFIGIILYFASQFYGIESFAQIETPLWIWCIFALWLSTVLHTITISVRNVKMLYLFIVKNQ</sequence>
<feature type="transmembrane region" description="Helical" evidence="1">
    <location>
        <begin position="32"/>
        <end position="57"/>
    </location>
</feature>
<keyword evidence="4" id="KW-1185">Reference proteome</keyword>
<keyword evidence="1" id="KW-0812">Transmembrane</keyword>
<dbReference type="STRING" id="46224.B4102_3410"/>
<name>A0A150KVP2_9BACI</name>
<reference evidence="2 4" key="1">
    <citation type="submission" date="2016-01" db="EMBL/GenBank/DDBJ databases">
        <title>Genome Sequences of Twelve Sporeforming Bacillus Species Isolated from Foods.</title>
        <authorList>
            <person name="Berendsen E.M."/>
            <person name="Wells-Bennik M.H."/>
            <person name="Krawcyk A.O."/>
            <person name="De Jong A."/>
            <person name="Holsappel S."/>
            <person name="Eijlander R.T."/>
            <person name="Kuipers O.P."/>
        </authorList>
    </citation>
    <scope>NUCLEOTIDE SEQUENCE [LARGE SCALE GENOMIC DNA]</scope>
    <source>
        <strain evidence="2 4">B4102</strain>
    </source>
</reference>
<feature type="transmembrane region" description="Helical" evidence="1">
    <location>
        <begin position="157"/>
        <end position="178"/>
    </location>
</feature>
<evidence type="ECO:0000256" key="1">
    <source>
        <dbReference type="SAM" id="Phobius"/>
    </source>
</evidence>
<feature type="transmembrane region" description="Helical" evidence="1">
    <location>
        <begin position="69"/>
        <end position="93"/>
    </location>
</feature>
<gene>
    <name evidence="2" type="ORF">B4102_3410</name>
    <name evidence="3" type="ORF">JGZ69_03470</name>
</gene>
<evidence type="ECO:0000313" key="5">
    <source>
        <dbReference type="Proteomes" id="UP000595512"/>
    </source>
</evidence>
<proteinExistence type="predicted"/>
<dbReference type="AlphaFoldDB" id="A0A150KVP2"/>
<evidence type="ECO:0000313" key="2">
    <source>
        <dbReference type="EMBL" id="KYD03492.1"/>
    </source>
</evidence>
<accession>A0A150KVP2</accession>
<protein>
    <submittedName>
        <fullName evidence="2">Uncharacterized protein</fullName>
    </submittedName>
</protein>
<dbReference type="RefSeq" id="WP_066232517.1">
    <property type="nucleotide sequence ID" value="NZ_CP066701.1"/>
</dbReference>
<dbReference type="Proteomes" id="UP000075666">
    <property type="component" value="Unassembled WGS sequence"/>
</dbReference>